<proteinExistence type="inferred from homology"/>
<evidence type="ECO:0000256" key="1">
    <source>
        <dbReference type="ARBA" id="ARBA00009023"/>
    </source>
</evidence>
<dbReference type="GO" id="GO:0055085">
    <property type="term" value="P:transmembrane transport"/>
    <property type="evidence" value="ECO:0007669"/>
    <property type="project" value="InterPro"/>
</dbReference>
<keyword evidence="2" id="KW-0813">Transport</keyword>
<comment type="caution">
    <text evidence="5">The sequence shown here is derived from an EMBL/GenBank/DDBJ whole genome shotgun (WGS) entry which is preliminary data.</text>
</comment>
<dbReference type="OrthoDB" id="8690069at2"/>
<dbReference type="Pfam" id="PF03480">
    <property type="entry name" value="DctP"/>
    <property type="match status" value="1"/>
</dbReference>
<protein>
    <submittedName>
        <fullName evidence="5">TRAP-type C4-dicarboxylate transporter, periplasmatic component DctP</fullName>
    </submittedName>
</protein>
<dbReference type="AlphaFoldDB" id="S0G109"/>
<sequence length="338" mass="37504">MLLKKCAMAILIALTVTTVSYSADPIKLIFTDQQFEGQWMRKVGLRFVELAEEKSNGRIKMDLKLGGVLGDYMALAEQTSMGSIDLVCSAPPSDLDPDIDILWLGFLERSLADAQMLWDKDGDLFNMVDQIFAKSNLKLLHLSTDGWLGILVRKNANIFDKINTIPGDAKGTKARIPPSRLMQARISSYGFNAIPIPFSECYTGLQLGTFDFKCGTVVDELNVFGDVSEGFIHTHEALEKVCILMNLDKFNTLPEDLQNALTAAGEQSQKESFREIEAFTKSQEQAAIDKFGVKIKTLSPDSLANLYQVGQKAEWTAAEKIFGKEKMDIVRTAVAKLE</sequence>
<dbReference type="Gene3D" id="3.40.190.170">
    <property type="entry name" value="Bacterial extracellular solute-binding protein, family 7"/>
    <property type="match status" value="1"/>
</dbReference>
<gene>
    <name evidence="5" type="primary">dctP</name>
    <name evidence="5" type="ORF">Dpo_16c00190</name>
</gene>
<evidence type="ECO:0000256" key="3">
    <source>
        <dbReference type="ARBA" id="ARBA00022729"/>
    </source>
</evidence>
<dbReference type="PANTHER" id="PTHR33376">
    <property type="match status" value="1"/>
</dbReference>
<accession>S0G109</accession>
<organism evidence="5 6">
    <name type="scientific">Desulfotignum phosphitoxidans DSM 13687</name>
    <dbReference type="NCBI Taxonomy" id="1286635"/>
    <lineage>
        <taxon>Bacteria</taxon>
        <taxon>Pseudomonadati</taxon>
        <taxon>Thermodesulfobacteriota</taxon>
        <taxon>Desulfobacteria</taxon>
        <taxon>Desulfobacterales</taxon>
        <taxon>Desulfobacteraceae</taxon>
        <taxon>Desulfotignum</taxon>
    </lineage>
</organism>
<reference evidence="5 6" key="1">
    <citation type="journal article" date="2013" name="Genome Announc.">
        <title>Draft Genome Sequence of Desulfotignum phosphitoxidans DSM 13687 Strain FiPS-3.</title>
        <authorList>
            <person name="Poehlein A."/>
            <person name="Daniel R."/>
            <person name="Simeonova D.D."/>
        </authorList>
    </citation>
    <scope>NUCLEOTIDE SEQUENCE [LARGE SCALE GENOMIC DNA]</scope>
    <source>
        <strain evidence="5 6">DSM 13687</strain>
    </source>
</reference>
<evidence type="ECO:0000256" key="2">
    <source>
        <dbReference type="ARBA" id="ARBA00022448"/>
    </source>
</evidence>
<dbReference type="PANTHER" id="PTHR33376:SF7">
    <property type="entry name" value="C4-DICARBOXYLATE-BINDING PROTEIN DCTB"/>
    <property type="match status" value="1"/>
</dbReference>
<feature type="signal peptide" evidence="4">
    <location>
        <begin position="1"/>
        <end position="22"/>
    </location>
</feature>
<comment type="similarity">
    <text evidence="1">Belongs to the bacterial solute-binding protein 7 family.</text>
</comment>
<feature type="chain" id="PRO_5004487383" evidence="4">
    <location>
        <begin position="23"/>
        <end position="338"/>
    </location>
</feature>
<keyword evidence="3 4" id="KW-0732">Signal</keyword>
<evidence type="ECO:0000256" key="4">
    <source>
        <dbReference type="SAM" id="SignalP"/>
    </source>
</evidence>
<keyword evidence="6" id="KW-1185">Reference proteome</keyword>
<dbReference type="InterPro" id="IPR018389">
    <property type="entry name" value="DctP_fam"/>
</dbReference>
<dbReference type="InterPro" id="IPR038404">
    <property type="entry name" value="TRAP_DctP_sf"/>
</dbReference>
<evidence type="ECO:0000313" key="6">
    <source>
        <dbReference type="Proteomes" id="UP000014216"/>
    </source>
</evidence>
<name>S0G109_9BACT</name>
<dbReference type="RefSeq" id="WP_006968610.1">
    <property type="nucleotide sequence ID" value="NZ_APJX01000016.1"/>
</dbReference>
<dbReference type="Proteomes" id="UP000014216">
    <property type="component" value="Unassembled WGS sequence"/>
</dbReference>
<evidence type="ECO:0000313" key="5">
    <source>
        <dbReference type="EMBL" id="EMS77366.1"/>
    </source>
</evidence>
<dbReference type="NCBIfam" id="NF037995">
    <property type="entry name" value="TRAP_S1"/>
    <property type="match status" value="1"/>
</dbReference>
<dbReference type="EMBL" id="APJX01000016">
    <property type="protein sequence ID" value="EMS77366.1"/>
    <property type="molecule type" value="Genomic_DNA"/>
</dbReference>